<comment type="caution">
    <text evidence="1">The sequence shown here is derived from an EMBL/GenBank/DDBJ whole genome shotgun (WGS) entry which is preliminary data.</text>
</comment>
<proteinExistence type="predicted"/>
<gene>
    <name evidence="1" type="ORF">CVM52_13330</name>
</gene>
<sequence length="64" mass="6703">MVLHRSRFRHLVPAAALLLAGCTNLPDLGDAAPVGLEDADYPVLIPLDGTFQSVPPPREAGAQA</sequence>
<dbReference type="Proteomes" id="UP000231553">
    <property type="component" value="Unassembled WGS sequence"/>
</dbReference>
<protein>
    <recommendedName>
        <fullName evidence="3">DUF3035 domain-containing protein</fullName>
    </recommendedName>
</protein>
<accession>A0A2M8J057</accession>
<organism evidence="1 2">
    <name type="scientific">Pseudooceanicola lipolyticus</name>
    <dbReference type="NCBI Taxonomy" id="2029104"/>
    <lineage>
        <taxon>Bacteria</taxon>
        <taxon>Pseudomonadati</taxon>
        <taxon>Pseudomonadota</taxon>
        <taxon>Alphaproteobacteria</taxon>
        <taxon>Rhodobacterales</taxon>
        <taxon>Paracoccaceae</taxon>
        <taxon>Pseudooceanicola</taxon>
    </lineage>
</organism>
<name>A0A2M8J057_9RHOB</name>
<dbReference type="PROSITE" id="PS51257">
    <property type="entry name" value="PROKAR_LIPOPROTEIN"/>
    <property type="match status" value="1"/>
</dbReference>
<evidence type="ECO:0008006" key="3">
    <source>
        <dbReference type="Google" id="ProtNLM"/>
    </source>
</evidence>
<reference evidence="1 2" key="1">
    <citation type="journal article" date="2018" name="Int. J. Syst. Evol. Microbiol.">
        <title>Pseudooceanicola lipolyticus sp. nov., a marine alphaproteobacterium, reclassification of Oceanicola flagellatus as Pseudooceanicola flagellatus comb. nov. and emended description of the genus Pseudooceanicola.</title>
        <authorList>
            <person name="Huang M.-M."/>
            <person name="Guo L.-L."/>
            <person name="Wu Y.-H."/>
            <person name="Lai Q.-L."/>
            <person name="Shao Z.-Z."/>
            <person name="Wang C.-S."/>
            <person name="Wu M."/>
            <person name="Xu X.-W."/>
        </authorList>
    </citation>
    <scope>NUCLEOTIDE SEQUENCE [LARGE SCALE GENOMIC DNA]</scope>
    <source>
        <strain evidence="1 2">157</strain>
    </source>
</reference>
<keyword evidence="2" id="KW-1185">Reference proteome</keyword>
<dbReference type="EMBL" id="PGTB01000053">
    <property type="protein sequence ID" value="PJE36167.1"/>
    <property type="molecule type" value="Genomic_DNA"/>
</dbReference>
<feature type="non-terminal residue" evidence="1">
    <location>
        <position position="64"/>
    </location>
</feature>
<dbReference type="AlphaFoldDB" id="A0A2M8J057"/>
<evidence type="ECO:0000313" key="1">
    <source>
        <dbReference type="EMBL" id="PJE36167.1"/>
    </source>
</evidence>
<evidence type="ECO:0000313" key="2">
    <source>
        <dbReference type="Proteomes" id="UP000231553"/>
    </source>
</evidence>